<comment type="function">
    <text evidence="8">Component of the MICOS complex, a large protein complex of the mitochondrial inner membrane that plays crucial roles in the maintenance of crista junctions, inner membrane architecture, and formation of contact sites to the outer membrane.</text>
</comment>
<protein>
    <recommendedName>
        <fullName evidence="8">MICOS complex subunit MIC13</fullName>
    </recommendedName>
</protein>
<dbReference type="InterPro" id="IPR026769">
    <property type="entry name" value="Mic13"/>
</dbReference>
<comment type="subcellular location">
    <subcellularLocation>
        <location evidence="1 8">Mitochondrion inner membrane</location>
        <topology evidence="1 8">Single-pass membrane protein</topology>
    </subcellularLocation>
</comment>
<keyword evidence="10" id="KW-1185">Reference proteome</keyword>
<organism evidence="9 10">
    <name type="scientific">Bemisia tabaci</name>
    <name type="common">Sweetpotato whitefly</name>
    <name type="synonym">Aleurodes tabaci</name>
    <dbReference type="NCBI Taxonomy" id="7038"/>
    <lineage>
        <taxon>Eukaryota</taxon>
        <taxon>Metazoa</taxon>
        <taxon>Ecdysozoa</taxon>
        <taxon>Arthropoda</taxon>
        <taxon>Hexapoda</taxon>
        <taxon>Insecta</taxon>
        <taxon>Pterygota</taxon>
        <taxon>Neoptera</taxon>
        <taxon>Paraneoptera</taxon>
        <taxon>Hemiptera</taxon>
        <taxon>Sternorrhyncha</taxon>
        <taxon>Aleyrodoidea</taxon>
        <taxon>Aleyrodidae</taxon>
        <taxon>Aleyrodinae</taxon>
        <taxon>Bemisia</taxon>
    </lineage>
</organism>
<proteinExistence type="inferred from homology"/>
<reference evidence="9" key="1">
    <citation type="submission" date="2021-12" db="EMBL/GenBank/DDBJ databases">
        <authorList>
            <person name="King R."/>
        </authorList>
    </citation>
    <scope>NUCLEOTIDE SEQUENCE</scope>
</reference>
<dbReference type="EMBL" id="OU963865">
    <property type="protein sequence ID" value="CAH0387812.1"/>
    <property type="molecule type" value="Genomic_DNA"/>
</dbReference>
<dbReference type="AlphaFoldDB" id="A0A9P0AAT5"/>
<evidence type="ECO:0000313" key="9">
    <source>
        <dbReference type="EMBL" id="CAH0387812.1"/>
    </source>
</evidence>
<dbReference type="PANTHER" id="PTHR31816:SF3">
    <property type="entry name" value="MICOS COMPLEX SUBUNIT MIC13"/>
    <property type="match status" value="1"/>
</dbReference>
<dbReference type="PANTHER" id="PTHR31816">
    <property type="entry name" value="MICOS COMPLEX SUBUNIT MIC13"/>
    <property type="match status" value="1"/>
</dbReference>
<evidence type="ECO:0000256" key="5">
    <source>
        <dbReference type="ARBA" id="ARBA00022989"/>
    </source>
</evidence>
<dbReference type="GO" id="GO:0061617">
    <property type="term" value="C:MICOS complex"/>
    <property type="evidence" value="ECO:0007669"/>
    <property type="project" value="UniProtKB-UniRule"/>
</dbReference>
<evidence type="ECO:0000256" key="1">
    <source>
        <dbReference type="ARBA" id="ARBA00004434"/>
    </source>
</evidence>
<dbReference type="GO" id="GO:0042407">
    <property type="term" value="P:cristae formation"/>
    <property type="evidence" value="ECO:0007669"/>
    <property type="project" value="TreeGrafter"/>
</dbReference>
<name>A0A9P0AAT5_BEMTA</name>
<keyword evidence="5" id="KW-1133">Transmembrane helix</keyword>
<evidence type="ECO:0000256" key="7">
    <source>
        <dbReference type="ARBA" id="ARBA00023136"/>
    </source>
</evidence>
<keyword evidence="7" id="KW-0472">Membrane</keyword>
<dbReference type="Pfam" id="PF15884">
    <property type="entry name" value="QIL1"/>
    <property type="match status" value="1"/>
</dbReference>
<comment type="subunit">
    <text evidence="8">Component of the mitochondrial contact site and cristae organizing system (MICOS) complex.</text>
</comment>
<evidence type="ECO:0000313" key="10">
    <source>
        <dbReference type="Proteomes" id="UP001152759"/>
    </source>
</evidence>
<keyword evidence="3" id="KW-0812">Transmembrane</keyword>
<evidence type="ECO:0000256" key="2">
    <source>
        <dbReference type="ARBA" id="ARBA00006771"/>
    </source>
</evidence>
<accession>A0A9P0AAT5</accession>
<sequence>MRRARAAEPHFWAPHTLPCVAPARALPGAQSIDNYIEPLSNTIHGICSYGLRFGSVAGFVYYSSELGIWGDSAQAEQLLKQGKQLLAPYAATVKQKIPLSDIQLPTTECASRTAKNYWNKGVVKSIEFLGKLPSTVKGAGSNAFTYISQQLENANTEEKN</sequence>
<gene>
    <name evidence="9" type="ORF">BEMITA_LOCUS6782</name>
</gene>
<evidence type="ECO:0000256" key="8">
    <source>
        <dbReference type="RuleBase" id="RU363009"/>
    </source>
</evidence>
<evidence type="ECO:0000256" key="6">
    <source>
        <dbReference type="ARBA" id="ARBA00023128"/>
    </source>
</evidence>
<keyword evidence="6 8" id="KW-0496">Mitochondrion</keyword>
<keyword evidence="4 8" id="KW-0999">Mitochondrion inner membrane</keyword>
<comment type="similarity">
    <text evidence="2 8">Belongs to the MICOS complex subunit Mic13 family.</text>
</comment>
<dbReference type="GO" id="GO:0044284">
    <property type="term" value="C:mitochondrial crista junction"/>
    <property type="evidence" value="ECO:0007669"/>
    <property type="project" value="TreeGrafter"/>
</dbReference>
<dbReference type="Proteomes" id="UP001152759">
    <property type="component" value="Chromosome 4"/>
</dbReference>
<evidence type="ECO:0000256" key="3">
    <source>
        <dbReference type="ARBA" id="ARBA00022692"/>
    </source>
</evidence>
<evidence type="ECO:0000256" key="4">
    <source>
        <dbReference type="ARBA" id="ARBA00022792"/>
    </source>
</evidence>